<organism evidence="1">
    <name type="scientific">Serratia fonticola</name>
    <dbReference type="NCBI Taxonomy" id="47917"/>
    <lineage>
        <taxon>Bacteria</taxon>
        <taxon>Pseudomonadati</taxon>
        <taxon>Pseudomonadota</taxon>
        <taxon>Gammaproteobacteria</taxon>
        <taxon>Enterobacterales</taxon>
        <taxon>Yersiniaceae</taxon>
        <taxon>Serratia</taxon>
    </lineage>
</organism>
<dbReference type="EMBL" id="CABEEZ010000125">
    <property type="protein sequence ID" value="VTR51947.1"/>
    <property type="molecule type" value="Genomic_DNA"/>
</dbReference>
<reference evidence="1" key="1">
    <citation type="submission" date="2019-05" db="EMBL/GenBank/DDBJ databases">
        <authorList>
            <consortium name="Pathogen Informatics"/>
        </authorList>
    </citation>
    <scope>NUCLEOTIDE SEQUENCE [LARGE SCALE GENOMIC DNA]</scope>
    <source>
        <strain evidence="1">NCTC12965</strain>
    </source>
</reference>
<proteinExistence type="predicted"/>
<sequence length="73" mass="8159">MARISIPWPSIIAFADDATIRSVIASVHRYYKSLKQTKAKYLPVHEILACGEATGVLDVAFAQTFLRDHPDPF</sequence>
<dbReference type="AlphaFoldDB" id="A0A4U9VZC5"/>
<gene>
    <name evidence="1" type="ORF">NCTC12965_06268</name>
</gene>
<accession>A0A4U9VZC5</accession>
<name>A0A4U9VZC5_SERFO</name>
<evidence type="ECO:0000313" key="1">
    <source>
        <dbReference type="EMBL" id="VTR51947.1"/>
    </source>
</evidence>
<protein>
    <submittedName>
        <fullName evidence="1">Uncharacterized protein</fullName>
    </submittedName>
</protein>